<dbReference type="SUPFAM" id="SSF50044">
    <property type="entry name" value="SH3-domain"/>
    <property type="match status" value="2"/>
</dbReference>
<dbReference type="InterPro" id="IPR035459">
    <property type="entry name" value="Bzz1_SH3_1"/>
</dbReference>
<evidence type="ECO:0000256" key="6">
    <source>
        <dbReference type="ARBA" id="ARBA00061387"/>
    </source>
</evidence>
<dbReference type="SUPFAM" id="SSF57889">
    <property type="entry name" value="Cysteine-rich domain"/>
    <property type="match status" value="1"/>
</dbReference>
<dbReference type="SUPFAM" id="SSF103657">
    <property type="entry name" value="BAR/IMD domain-like"/>
    <property type="match status" value="1"/>
</dbReference>
<dbReference type="RefSeq" id="XP_051449002.1">
    <property type="nucleotide sequence ID" value="XM_051585643.1"/>
</dbReference>
<dbReference type="Pfam" id="PF14604">
    <property type="entry name" value="SH3_9"/>
    <property type="match status" value="1"/>
</dbReference>
<name>A0AAD5HJ55_UMBRA</name>
<dbReference type="PROSITE" id="PS50002">
    <property type="entry name" value="SH3"/>
    <property type="match status" value="2"/>
</dbReference>
<dbReference type="CDD" id="cd20824">
    <property type="entry name" value="C1_SpBZZ1-like"/>
    <property type="match status" value="1"/>
</dbReference>
<protein>
    <recommendedName>
        <fullName evidence="7">Protein BZZ1</fullName>
    </recommendedName>
</protein>
<keyword evidence="1 8" id="KW-0728">SH3 domain</keyword>
<dbReference type="PANTHER" id="PTHR15735">
    <property type="entry name" value="FCH AND DOUBLE SH3 DOMAINS PROTEIN"/>
    <property type="match status" value="1"/>
</dbReference>
<evidence type="ECO:0000256" key="10">
    <source>
        <dbReference type="SAM" id="Coils"/>
    </source>
</evidence>
<dbReference type="Gene3D" id="2.30.30.40">
    <property type="entry name" value="SH3 Domains"/>
    <property type="match status" value="2"/>
</dbReference>
<organism evidence="15 16">
    <name type="scientific">Umbelopsis ramanniana AG</name>
    <dbReference type="NCBI Taxonomy" id="1314678"/>
    <lineage>
        <taxon>Eukaryota</taxon>
        <taxon>Fungi</taxon>
        <taxon>Fungi incertae sedis</taxon>
        <taxon>Mucoromycota</taxon>
        <taxon>Mucoromycotina</taxon>
        <taxon>Umbelopsidomycetes</taxon>
        <taxon>Umbelopsidales</taxon>
        <taxon>Umbelopsidaceae</taxon>
        <taxon>Umbelopsis</taxon>
    </lineage>
</organism>
<dbReference type="InterPro" id="IPR046349">
    <property type="entry name" value="C1-like_sf"/>
</dbReference>
<evidence type="ECO:0000259" key="12">
    <source>
        <dbReference type="PROSITE" id="PS50002"/>
    </source>
</evidence>
<reference evidence="15" key="2">
    <citation type="journal article" date="2022" name="Proc. Natl. Acad. Sci. U.S.A.">
        <title>Diploid-dominant life cycles characterize the early evolution of Fungi.</title>
        <authorList>
            <person name="Amses K.R."/>
            <person name="Simmons D.R."/>
            <person name="Longcore J.E."/>
            <person name="Mondo S.J."/>
            <person name="Seto K."/>
            <person name="Jeronimo G.H."/>
            <person name="Bonds A.E."/>
            <person name="Quandt C.A."/>
            <person name="Davis W.J."/>
            <person name="Chang Y."/>
            <person name="Federici B.A."/>
            <person name="Kuo A."/>
            <person name="LaButti K."/>
            <person name="Pangilinan J."/>
            <person name="Andreopoulos W."/>
            <person name="Tritt A."/>
            <person name="Riley R."/>
            <person name="Hundley H."/>
            <person name="Johnson J."/>
            <person name="Lipzen A."/>
            <person name="Barry K."/>
            <person name="Lang B.F."/>
            <person name="Cuomo C.A."/>
            <person name="Buchler N.E."/>
            <person name="Grigoriev I.V."/>
            <person name="Spatafora J.W."/>
            <person name="Stajich J.E."/>
            <person name="James T.Y."/>
        </authorList>
    </citation>
    <scope>NUCLEOTIDE SEQUENCE</scope>
    <source>
        <strain evidence="15">AG</strain>
    </source>
</reference>
<keyword evidence="2" id="KW-0479">Metal-binding</keyword>
<dbReference type="InterPro" id="IPR027267">
    <property type="entry name" value="AH/BAR_dom_sf"/>
</dbReference>
<dbReference type="CDD" id="cd11912">
    <property type="entry name" value="SH3_Bzz1_1"/>
    <property type="match status" value="1"/>
</dbReference>
<evidence type="ECO:0000256" key="8">
    <source>
        <dbReference type="PROSITE-ProRule" id="PRU00192"/>
    </source>
</evidence>
<comment type="caution">
    <text evidence="15">The sequence shown here is derived from an EMBL/GenBank/DDBJ whole genome shotgun (WGS) entry which is preliminary data.</text>
</comment>
<gene>
    <name evidence="15" type="ORF">K450DRAFT_220997</name>
</gene>
<dbReference type="FunFam" id="2.30.30.40:FF:000072">
    <property type="entry name" value="Unconventional Myosin IB"/>
    <property type="match status" value="1"/>
</dbReference>
<keyword evidence="3" id="KW-0862">Zinc</keyword>
<feature type="coiled-coil region" evidence="10">
    <location>
        <begin position="331"/>
        <end position="358"/>
    </location>
</feature>
<keyword evidence="4 9" id="KW-0175">Coiled coil</keyword>
<evidence type="ECO:0000256" key="11">
    <source>
        <dbReference type="SAM" id="MobiDB-lite"/>
    </source>
</evidence>
<dbReference type="AlphaFoldDB" id="A0AAD5HJ55"/>
<evidence type="ECO:0000256" key="9">
    <source>
        <dbReference type="PROSITE-ProRule" id="PRU01077"/>
    </source>
</evidence>
<dbReference type="InterPro" id="IPR001452">
    <property type="entry name" value="SH3_domain"/>
</dbReference>
<dbReference type="Gene3D" id="3.30.60.20">
    <property type="match status" value="1"/>
</dbReference>
<dbReference type="InterPro" id="IPR036028">
    <property type="entry name" value="SH3-like_dom_sf"/>
</dbReference>
<dbReference type="SMART" id="SM00109">
    <property type="entry name" value="C1"/>
    <property type="match status" value="1"/>
</dbReference>
<accession>A0AAD5HJ55</accession>
<dbReference type="GO" id="GO:0046872">
    <property type="term" value="F:metal ion binding"/>
    <property type="evidence" value="ECO:0007669"/>
    <property type="project" value="UniProtKB-KW"/>
</dbReference>
<evidence type="ECO:0000256" key="7">
    <source>
        <dbReference type="ARBA" id="ARBA00074946"/>
    </source>
</evidence>
<dbReference type="PRINTS" id="PR00452">
    <property type="entry name" value="SH3DOMAIN"/>
</dbReference>
<feature type="domain" description="Phorbol-ester/DAG-type" evidence="13">
    <location>
        <begin position="415"/>
        <end position="465"/>
    </location>
</feature>
<feature type="compositionally biased region" description="Basic and acidic residues" evidence="11">
    <location>
        <begin position="470"/>
        <end position="484"/>
    </location>
</feature>
<dbReference type="InterPro" id="IPR002219">
    <property type="entry name" value="PKC_DAG/PE"/>
</dbReference>
<dbReference type="InterPro" id="IPR020454">
    <property type="entry name" value="DAG/PE-bd"/>
</dbReference>
<dbReference type="SMART" id="SM00326">
    <property type="entry name" value="SH3"/>
    <property type="match status" value="2"/>
</dbReference>
<dbReference type="Pfam" id="PF00130">
    <property type="entry name" value="C1_1"/>
    <property type="match status" value="1"/>
</dbReference>
<dbReference type="Gene3D" id="1.20.1270.60">
    <property type="entry name" value="Arfaptin homology (AH) domain/BAR domain"/>
    <property type="match status" value="1"/>
</dbReference>
<evidence type="ECO:0000313" key="16">
    <source>
        <dbReference type="Proteomes" id="UP001206595"/>
    </source>
</evidence>
<dbReference type="GeneID" id="75910991"/>
<dbReference type="GO" id="GO:0030864">
    <property type="term" value="C:cortical actin cytoskeleton"/>
    <property type="evidence" value="ECO:0007669"/>
    <property type="project" value="UniProtKB-ARBA"/>
</dbReference>
<feature type="compositionally biased region" description="Polar residues" evidence="11">
    <location>
        <begin position="496"/>
        <end position="507"/>
    </location>
</feature>
<feature type="region of interest" description="Disordered" evidence="11">
    <location>
        <begin position="58"/>
        <end position="82"/>
    </location>
</feature>
<dbReference type="PANTHER" id="PTHR15735:SF21">
    <property type="entry name" value="PROTEIN NERVOUS WRECK"/>
    <property type="match status" value="1"/>
</dbReference>
<dbReference type="InterPro" id="IPR001060">
    <property type="entry name" value="FCH_dom"/>
</dbReference>
<feature type="region of interest" description="Disordered" evidence="11">
    <location>
        <begin position="470"/>
        <end position="507"/>
    </location>
</feature>
<evidence type="ECO:0000256" key="3">
    <source>
        <dbReference type="ARBA" id="ARBA00022833"/>
    </source>
</evidence>
<dbReference type="EMBL" id="MU620894">
    <property type="protein sequence ID" value="KAI8583998.1"/>
    <property type="molecule type" value="Genomic_DNA"/>
</dbReference>
<dbReference type="InterPro" id="IPR031160">
    <property type="entry name" value="F_BAR_dom"/>
</dbReference>
<reference evidence="15" key="1">
    <citation type="submission" date="2021-06" db="EMBL/GenBank/DDBJ databases">
        <authorList>
            <consortium name="DOE Joint Genome Institute"/>
            <person name="Mondo S.J."/>
            <person name="Amses K.R."/>
            <person name="Simmons D.R."/>
            <person name="Longcore J.E."/>
            <person name="Seto K."/>
            <person name="Alves G.H."/>
            <person name="Bonds A.E."/>
            <person name="Quandt C.A."/>
            <person name="Davis W.J."/>
            <person name="Chang Y."/>
            <person name="Letcher P.M."/>
            <person name="Powell M.J."/>
            <person name="Kuo A."/>
            <person name="Labutti K."/>
            <person name="Pangilinan J."/>
            <person name="Andreopoulos W."/>
            <person name="Tritt A."/>
            <person name="Riley R."/>
            <person name="Hundley H."/>
            <person name="Johnson J."/>
            <person name="Lipzen A."/>
            <person name="Barry K."/>
            <person name="Berbee M.L."/>
            <person name="Buchler N.E."/>
            <person name="Grigoriev I.V."/>
            <person name="Spatafora J.W."/>
            <person name="Stajich J.E."/>
            <person name="James T.Y."/>
        </authorList>
    </citation>
    <scope>NUCLEOTIDE SEQUENCE</scope>
    <source>
        <strain evidence="15">AG</strain>
    </source>
</reference>
<dbReference type="PRINTS" id="PR00499">
    <property type="entry name" value="P67PHOX"/>
</dbReference>
<dbReference type="PROSITE" id="PS50081">
    <property type="entry name" value="ZF_DAG_PE_2"/>
    <property type="match status" value="1"/>
</dbReference>
<evidence type="ECO:0000259" key="14">
    <source>
        <dbReference type="PROSITE" id="PS51741"/>
    </source>
</evidence>
<comment type="function">
    <text evidence="5">Plays a role in endocytosis and trafficking to the vacuole. Functions with type I myosins to restore polarity of the actin cytoskeleton after NaCl stress.</text>
</comment>
<dbReference type="Pfam" id="PF00611">
    <property type="entry name" value="FCH"/>
    <property type="match status" value="1"/>
</dbReference>
<evidence type="ECO:0000256" key="4">
    <source>
        <dbReference type="ARBA" id="ARBA00023054"/>
    </source>
</evidence>
<evidence type="ECO:0000259" key="13">
    <source>
        <dbReference type="PROSITE" id="PS50081"/>
    </source>
</evidence>
<evidence type="ECO:0000256" key="5">
    <source>
        <dbReference type="ARBA" id="ARBA00054085"/>
    </source>
</evidence>
<dbReference type="GO" id="GO:0030036">
    <property type="term" value="P:actin cytoskeleton organization"/>
    <property type="evidence" value="ECO:0007669"/>
    <property type="project" value="UniProtKB-ARBA"/>
</dbReference>
<feature type="domain" description="F-BAR" evidence="14">
    <location>
        <begin position="2"/>
        <end position="274"/>
    </location>
</feature>
<feature type="domain" description="SH3" evidence="12">
    <location>
        <begin position="602"/>
        <end position="657"/>
    </location>
</feature>
<dbReference type="PROSITE" id="PS00479">
    <property type="entry name" value="ZF_DAG_PE_1"/>
    <property type="match status" value="1"/>
</dbReference>
<dbReference type="PROSITE" id="PS51741">
    <property type="entry name" value="F_BAR"/>
    <property type="match status" value="1"/>
</dbReference>
<feature type="domain" description="SH3" evidence="12">
    <location>
        <begin position="509"/>
        <end position="569"/>
    </location>
</feature>
<dbReference type="PRINTS" id="PR00008">
    <property type="entry name" value="DAGPEDOMAIN"/>
</dbReference>
<dbReference type="CDD" id="cd00174">
    <property type="entry name" value="SH3"/>
    <property type="match status" value="1"/>
</dbReference>
<keyword evidence="16" id="KW-1185">Reference proteome</keyword>
<dbReference type="Proteomes" id="UP001206595">
    <property type="component" value="Unassembled WGS sequence"/>
</dbReference>
<evidence type="ECO:0000256" key="1">
    <source>
        <dbReference type="ARBA" id="ARBA00022443"/>
    </source>
</evidence>
<evidence type="ECO:0000256" key="2">
    <source>
        <dbReference type="ARBA" id="ARBA00022723"/>
    </source>
</evidence>
<dbReference type="GO" id="GO:0030833">
    <property type="term" value="P:regulation of actin filament polymerization"/>
    <property type="evidence" value="ECO:0007669"/>
    <property type="project" value="TreeGrafter"/>
</dbReference>
<dbReference type="FunFam" id="1.20.1270.60:FF:000060">
    <property type="entry name" value="Actin polymerization protein Bzz1"/>
    <property type="match status" value="1"/>
</dbReference>
<evidence type="ECO:0000313" key="15">
    <source>
        <dbReference type="EMBL" id="KAI8583998.1"/>
    </source>
</evidence>
<proteinExistence type="inferred from homology"/>
<sequence length="657" mass="73344">MTTFGTDLKDQVPLIADHVGDGIAFLDEFRSFTKDRLQLEKEYAQKLEGLCRKYNSKRQKVTTRSSSAQPARQDDEWDWTDKSSTTSNAWTSLLQQTEVVARTRQQLSEDMSSGIVDVLKAVATKKEEARKKHVAFYQKLRMDRDKAYGEKDKAKQAYDDACAEVENLRAKIDRGTGDQDKLHRQFEQAIADCHNAKNIYILSIGVANAAKEKYFDTDIPGLSNRLQELNETRILTGQQLLQNYISLDIKALSASIDHVKSASDVVSKVDPEVDAAVFVRKAIERAHFDKDSQAHFTFMPWNGGGNPSVIIDRDETMQVDDTAAIFLNNTLVKNTRKLNEVNSELKKKMQEVTVLKEKVASFAQAPKYGAYDEVNEVLSDVQRHVSVIATYQAKYKAEIALITASIGDAGLQAKAHEFKPTSFTIPTTCDYCETTVWGLAKQDVTCKACGYNCHAKCEMKVPPNCTRVKGKIDRQKSMSRRESFRSQSAGPDRPSPDSTPSLAVSSNPASLGRAYAIYDYDAVNEDEISIREGNEVTIVEGDDGSGWIKIRLNSNQGLVPANYIETTTADKVSLDAVEDEVNYDTHDMTPLPNDNETAPLADNNEYVIALYDFEAQSAEELSLKEGDRIILLSRDEGGWWHGNLNGNIGIFPSNYVE</sequence>
<comment type="similarity">
    <text evidence="6">Belongs to the BZZ1 family.</text>
</comment>
<dbReference type="SMART" id="SM00055">
    <property type="entry name" value="FCH"/>
    <property type="match status" value="1"/>
</dbReference>
<dbReference type="Pfam" id="PF00018">
    <property type="entry name" value="SH3_1"/>
    <property type="match status" value="1"/>
</dbReference>